<dbReference type="Proteomes" id="UP000092993">
    <property type="component" value="Unassembled WGS sequence"/>
</dbReference>
<proteinExistence type="predicted"/>
<feature type="region of interest" description="Disordered" evidence="1">
    <location>
        <begin position="38"/>
        <end position="111"/>
    </location>
</feature>
<organism evidence="3 4">
    <name type="scientific">Grifola frondosa</name>
    <name type="common">Maitake</name>
    <name type="synonym">Polyporus frondosus</name>
    <dbReference type="NCBI Taxonomy" id="5627"/>
    <lineage>
        <taxon>Eukaryota</taxon>
        <taxon>Fungi</taxon>
        <taxon>Dikarya</taxon>
        <taxon>Basidiomycota</taxon>
        <taxon>Agaricomycotina</taxon>
        <taxon>Agaricomycetes</taxon>
        <taxon>Polyporales</taxon>
        <taxon>Grifolaceae</taxon>
        <taxon>Grifola</taxon>
    </lineage>
</organism>
<feature type="compositionally biased region" description="Basic and acidic residues" evidence="1">
    <location>
        <begin position="67"/>
        <end position="85"/>
    </location>
</feature>
<name>A0A1C7M9T3_GRIFR</name>
<dbReference type="AlphaFoldDB" id="A0A1C7M9T3"/>
<evidence type="ECO:0000256" key="1">
    <source>
        <dbReference type="SAM" id="MobiDB-lite"/>
    </source>
</evidence>
<evidence type="ECO:0000256" key="2">
    <source>
        <dbReference type="SAM" id="SignalP"/>
    </source>
</evidence>
<protein>
    <submittedName>
        <fullName evidence="3">Uncharacterized protein</fullName>
    </submittedName>
</protein>
<keyword evidence="4" id="KW-1185">Reference proteome</keyword>
<comment type="caution">
    <text evidence="3">The sequence shown here is derived from an EMBL/GenBank/DDBJ whole genome shotgun (WGS) entry which is preliminary data.</text>
</comment>
<feature type="chain" id="PRO_5008889018" evidence="2">
    <location>
        <begin position="18"/>
        <end position="111"/>
    </location>
</feature>
<keyword evidence="2" id="KW-0732">Signal</keyword>
<reference evidence="3 4" key="1">
    <citation type="submission" date="2016-03" db="EMBL/GenBank/DDBJ databases">
        <title>Whole genome sequencing of Grifola frondosa 9006-11.</title>
        <authorList>
            <person name="Min B."/>
            <person name="Park H."/>
            <person name="Kim J.-G."/>
            <person name="Cho H."/>
            <person name="Oh Y.-L."/>
            <person name="Kong W.-S."/>
            <person name="Choi I.-G."/>
        </authorList>
    </citation>
    <scope>NUCLEOTIDE SEQUENCE [LARGE SCALE GENOMIC DNA]</scope>
    <source>
        <strain evidence="3 4">9006-11</strain>
    </source>
</reference>
<dbReference type="EMBL" id="LUGG01000006">
    <property type="protein sequence ID" value="OBZ73628.1"/>
    <property type="molecule type" value="Genomic_DNA"/>
</dbReference>
<evidence type="ECO:0000313" key="3">
    <source>
        <dbReference type="EMBL" id="OBZ73628.1"/>
    </source>
</evidence>
<accession>A0A1C7M9T3</accession>
<feature type="compositionally biased region" description="Low complexity" evidence="1">
    <location>
        <begin position="86"/>
        <end position="102"/>
    </location>
</feature>
<sequence>MLVILAAFTTLTMLACGRDEYSPLVSCLAREQSIVQCREKEEESSSSDEEDVRGASVIENANIDPQLRNEGHVVGKGRLRAETRRAPAPAAGTRRALPVPGRAPRRARGCA</sequence>
<evidence type="ECO:0000313" key="4">
    <source>
        <dbReference type="Proteomes" id="UP000092993"/>
    </source>
</evidence>
<feature type="signal peptide" evidence="2">
    <location>
        <begin position="1"/>
        <end position="17"/>
    </location>
</feature>
<gene>
    <name evidence="3" type="ORF">A0H81_06564</name>
</gene>